<feature type="compositionally biased region" description="Basic and acidic residues" evidence="2">
    <location>
        <begin position="693"/>
        <end position="770"/>
    </location>
</feature>
<proteinExistence type="predicted"/>
<dbReference type="SUPFAM" id="SSF47923">
    <property type="entry name" value="Ypt/Rab-GAP domain of gyp1p"/>
    <property type="match status" value="2"/>
</dbReference>
<feature type="domain" description="Rab-GAP TBC" evidence="3">
    <location>
        <begin position="317"/>
        <end position="505"/>
    </location>
</feature>
<dbReference type="Gene3D" id="1.10.10.750">
    <property type="entry name" value="Ypt/Rab-GAP domain of gyp1p, domain 1"/>
    <property type="match status" value="1"/>
</dbReference>
<dbReference type="GO" id="GO:0031267">
    <property type="term" value="F:small GTPase binding"/>
    <property type="evidence" value="ECO:0007669"/>
    <property type="project" value="TreeGrafter"/>
</dbReference>
<gene>
    <name evidence="5" type="primary">TBC1D10B</name>
</gene>
<dbReference type="InterPro" id="IPR050302">
    <property type="entry name" value="Rab_GAP_TBC_domain"/>
</dbReference>
<dbReference type="KEGG" id="emc:129340560"/>
<dbReference type="CTD" id="26000"/>
<dbReference type="PROSITE" id="PS50086">
    <property type="entry name" value="TBC_RABGAP"/>
    <property type="match status" value="1"/>
</dbReference>
<dbReference type="Gene3D" id="1.10.8.270">
    <property type="entry name" value="putative rabgap domain of human tbc1 domain family member 14 like domains"/>
    <property type="match status" value="1"/>
</dbReference>
<dbReference type="GO" id="GO:0005886">
    <property type="term" value="C:plasma membrane"/>
    <property type="evidence" value="ECO:0007669"/>
    <property type="project" value="UniProtKB-ARBA"/>
</dbReference>
<dbReference type="PANTHER" id="PTHR47219:SF17">
    <property type="entry name" value="TBC1 DOMAIN FAMILY MEMBER 10B"/>
    <property type="match status" value="1"/>
</dbReference>
<organism evidence="4 5">
    <name type="scientific">Eublepharis macularius</name>
    <name type="common">Leopard gecko</name>
    <name type="synonym">Cyrtodactylus macularius</name>
    <dbReference type="NCBI Taxonomy" id="481883"/>
    <lineage>
        <taxon>Eukaryota</taxon>
        <taxon>Metazoa</taxon>
        <taxon>Chordata</taxon>
        <taxon>Craniata</taxon>
        <taxon>Vertebrata</taxon>
        <taxon>Euteleostomi</taxon>
        <taxon>Lepidosauria</taxon>
        <taxon>Squamata</taxon>
        <taxon>Bifurcata</taxon>
        <taxon>Gekkota</taxon>
        <taxon>Eublepharidae</taxon>
        <taxon>Eublepharinae</taxon>
        <taxon>Eublepharis</taxon>
    </lineage>
</organism>
<feature type="compositionally biased region" description="Polar residues" evidence="2">
    <location>
        <begin position="786"/>
        <end position="796"/>
    </location>
</feature>
<dbReference type="FunFam" id="1.10.472.80:FF:000008">
    <property type="entry name" value="TBC1 domain family member 10A"/>
    <property type="match status" value="1"/>
</dbReference>
<evidence type="ECO:0000313" key="5">
    <source>
        <dbReference type="RefSeq" id="XP_054851403.1"/>
    </source>
</evidence>
<keyword evidence="4" id="KW-1185">Reference proteome</keyword>
<dbReference type="AlphaFoldDB" id="A0AA97LD32"/>
<evidence type="ECO:0000313" key="4">
    <source>
        <dbReference type="Proteomes" id="UP001190640"/>
    </source>
</evidence>
<dbReference type="PANTHER" id="PTHR47219">
    <property type="entry name" value="RAB GTPASE-ACTIVATING PROTEIN 1-LIKE"/>
    <property type="match status" value="1"/>
</dbReference>
<keyword evidence="1" id="KW-0343">GTPase activation</keyword>
<feature type="region of interest" description="Disordered" evidence="2">
    <location>
        <begin position="668"/>
        <end position="796"/>
    </location>
</feature>
<feature type="region of interest" description="Disordered" evidence="2">
    <location>
        <begin position="168"/>
        <end position="218"/>
    </location>
</feature>
<dbReference type="RefSeq" id="XP_054851403.1">
    <property type="nucleotide sequence ID" value="XM_054995428.1"/>
</dbReference>
<dbReference type="Proteomes" id="UP001190640">
    <property type="component" value="Chromosome 12"/>
</dbReference>
<protein>
    <submittedName>
        <fullName evidence="5">TBC1 domain family member 10B</fullName>
    </submittedName>
</protein>
<evidence type="ECO:0000259" key="3">
    <source>
        <dbReference type="PROSITE" id="PS50086"/>
    </source>
</evidence>
<name>A0AA97LD32_EUBMA</name>
<dbReference type="InterPro" id="IPR035969">
    <property type="entry name" value="Rab-GAP_TBC_sf"/>
</dbReference>
<dbReference type="Pfam" id="PF00566">
    <property type="entry name" value="RabGAP-TBC"/>
    <property type="match status" value="1"/>
</dbReference>
<evidence type="ECO:0000256" key="1">
    <source>
        <dbReference type="ARBA" id="ARBA00022468"/>
    </source>
</evidence>
<dbReference type="SMART" id="SM00164">
    <property type="entry name" value="TBC"/>
    <property type="match status" value="1"/>
</dbReference>
<dbReference type="GeneID" id="129340560"/>
<sequence>METGSEDPPAPPPRYNAPRSMLHALKGLGPAPVASVEPVDNLVGMETREAAMLTSVKTEASCIAPEMTSTVMTIEMSLVANDNGDVASLEHVASDSEAVRVDRIPEGDASSAVMEPVSNSLAPGATVNGTLVTSSPDVSVMSPPVDFPTETTMKPLLVAPMSPAVVVVAPSPGSPPEKTSPTGGSEPHNPPSSQPSQDLGSQSSLGTPAPKAPPAPDTLSYLDSVSLMSGTVESLTSTGFLDDASSVGSDSEINGITYRKTDRYGFLEGSQSSAVPECIIPVDVSRQRELKWLDMLSHWDKWLSRRFQKVKLRCRKGIPSSLRAKAWQLLSNSKDLLDQNPGKFEELERQAGDPKWLDVIEKDLHRQFPFHEMFVARGGHGQQDLYRILKAYTIYRPEEGYCQAQAPVAAVLLMHMPAEQAFWCLVQICEKYLPGYYSAGLEAIQLDGQIFFALLRRASPIAYRHLKRYKIDPILYMTEWFMCIFSRTLPWCSVLRVWDMFFCEGVKIVFRVGLVLLRNTLGTVDKLRSCQGMYETMEKLRNLPVEAMQEDYLVHEVMNLPVTEALIERENATQLKKWRETRGELQYKPSRRLHGSRAILEERHRMNPPLTASASLLSLTGLKQRVTYGSTSGPSFSPAHSVGTLAVSAAPPPVPPAAQSQVVVSEGLHPALPSPTGNNMPLGGPKKSGSSSKEQKRKEKEWERQERLEKEKEKQEREREKKLQKEREKQEKEREKQEKEREKKQQKERAKEEARMKKDRKLSLKKKESKSAPLPPSEEGKDGEAPTSSVLQDTYF</sequence>
<reference evidence="5" key="1">
    <citation type="submission" date="2025-08" db="UniProtKB">
        <authorList>
            <consortium name="RefSeq"/>
        </authorList>
    </citation>
    <scope>IDENTIFICATION</scope>
    <source>
        <tissue evidence="5">Blood</tissue>
    </source>
</reference>
<dbReference type="FunFam" id="1.10.8.270:FF:000007">
    <property type="entry name" value="TBC1 domain family member 10A"/>
    <property type="match status" value="1"/>
</dbReference>
<dbReference type="Gene3D" id="1.10.472.80">
    <property type="entry name" value="Ypt/Rab-GAP domain of gyp1p, domain 3"/>
    <property type="match status" value="1"/>
</dbReference>
<accession>A0AA97LD32</accession>
<evidence type="ECO:0000256" key="2">
    <source>
        <dbReference type="SAM" id="MobiDB-lite"/>
    </source>
</evidence>
<dbReference type="InterPro" id="IPR000195">
    <property type="entry name" value="Rab-GAP-TBC_dom"/>
</dbReference>
<feature type="compositionally biased region" description="Polar residues" evidence="2">
    <location>
        <begin position="194"/>
        <end position="206"/>
    </location>
</feature>
<dbReference type="GO" id="GO:0005096">
    <property type="term" value="F:GTPase activator activity"/>
    <property type="evidence" value="ECO:0007669"/>
    <property type="project" value="UniProtKB-KW"/>
</dbReference>
<feature type="compositionally biased region" description="Low complexity" evidence="2">
    <location>
        <begin position="683"/>
        <end position="692"/>
    </location>
</feature>
<dbReference type="FunFam" id="1.10.10.750:FF:000001">
    <property type="entry name" value="TBC1 domain family member 10A"/>
    <property type="match status" value="1"/>
</dbReference>